<feature type="domain" description="Putative beta-lactamase-inhibitor-like PepSY-like" evidence="2">
    <location>
        <begin position="72"/>
        <end position="151"/>
    </location>
</feature>
<keyword evidence="4" id="KW-1185">Reference proteome</keyword>
<organism evidence="3 4">
    <name type="scientific">Mesonia algae</name>
    <dbReference type="NCBI Taxonomy" id="213248"/>
    <lineage>
        <taxon>Bacteria</taxon>
        <taxon>Pseudomonadati</taxon>
        <taxon>Bacteroidota</taxon>
        <taxon>Flavobacteriia</taxon>
        <taxon>Flavobacteriales</taxon>
        <taxon>Flavobacteriaceae</taxon>
        <taxon>Mesonia</taxon>
    </lineage>
</organism>
<accession>A0A2W7HW73</accession>
<evidence type="ECO:0000259" key="2">
    <source>
        <dbReference type="Pfam" id="PF11396"/>
    </source>
</evidence>
<sequence>MKKILKSSVFLSLSMFTLMSCNSDDDSNNNDQLIEASELPADAIAFVENYFPNATYLRIEKNSQEDSDGGLYEVDLSNGFEIDFTADGEWVDVDGQNQELPEGIVPENINNYVTQNYADLKIVGIDKENTTYEIDLSNDVDLYFTLSGEFISVDNN</sequence>
<reference evidence="3 4" key="1">
    <citation type="submission" date="2018-06" db="EMBL/GenBank/DDBJ databases">
        <title>Genomic Encyclopedia of Archaeal and Bacterial Type Strains, Phase II (KMG-II): from individual species to whole genera.</title>
        <authorList>
            <person name="Goeker M."/>
        </authorList>
    </citation>
    <scope>NUCLEOTIDE SEQUENCE [LARGE SCALE GENOMIC DNA]</scope>
    <source>
        <strain evidence="3 4">DSM 15361</strain>
    </source>
</reference>
<feature type="chain" id="PRO_5016082583" evidence="1">
    <location>
        <begin position="24"/>
        <end position="156"/>
    </location>
</feature>
<evidence type="ECO:0000256" key="1">
    <source>
        <dbReference type="SAM" id="SignalP"/>
    </source>
</evidence>
<dbReference type="RefSeq" id="WP_111542055.1">
    <property type="nucleotide sequence ID" value="NZ_QKYV01000010.1"/>
</dbReference>
<gene>
    <name evidence="3" type="ORF">LX95_02798</name>
</gene>
<dbReference type="PROSITE" id="PS51257">
    <property type="entry name" value="PROKAR_LIPOPROTEIN"/>
    <property type="match status" value="1"/>
</dbReference>
<protein>
    <submittedName>
        <fullName evidence="3">Putative PepSY-like beta-lactamase-inhibitor</fullName>
    </submittedName>
</protein>
<dbReference type="InterPro" id="IPR021533">
    <property type="entry name" value="PepSY-like"/>
</dbReference>
<dbReference type="EMBL" id="QKYV01000010">
    <property type="protein sequence ID" value="PZW37784.1"/>
    <property type="molecule type" value="Genomic_DNA"/>
</dbReference>
<dbReference type="AlphaFoldDB" id="A0A2W7HW73"/>
<dbReference type="Gene3D" id="3.40.1420.30">
    <property type="match status" value="1"/>
</dbReference>
<proteinExistence type="predicted"/>
<keyword evidence="1" id="KW-0732">Signal</keyword>
<feature type="signal peptide" evidence="1">
    <location>
        <begin position="1"/>
        <end position="23"/>
    </location>
</feature>
<evidence type="ECO:0000313" key="4">
    <source>
        <dbReference type="Proteomes" id="UP000249542"/>
    </source>
</evidence>
<dbReference type="Proteomes" id="UP000249542">
    <property type="component" value="Unassembled WGS sequence"/>
</dbReference>
<dbReference type="SUPFAM" id="SSF160574">
    <property type="entry name" value="BT0923-like"/>
    <property type="match status" value="1"/>
</dbReference>
<comment type="caution">
    <text evidence="3">The sequence shown here is derived from an EMBL/GenBank/DDBJ whole genome shotgun (WGS) entry which is preliminary data.</text>
</comment>
<name>A0A2W7HW73_9FLAO</name>
<evidence type="ECO:0000313" key="3">
    <source>
        <dbReference type="EMBL" id="PZW37784.1"/>
    </source>
</evidence>
<dbReference type="Pfam" id="PF11396">
    <property type="entry name" value="PepSY_like"/>
    <property type="match status" value="1"/>
</dbReference>